<keyword evidence="2" id="KW-0677">Repeat</keyword>
<protein>
    <recommendedName>
        <fullName evidence="8">Ig-like domain-containing protein</fullName>
    </recommendedName>
</protein>
<dbReference type="Pfam" id="PF07686">
    <property type="entry name" value="V-set"/>
    <property type="match status" value="1"/>
</dbReference>
<dbReference type="SMART" id="SM00409">
    <property type="entry name" value="IG"/>
    <property type="match status" value="1"/>
</dbReference>
<evidence type="ECO:0000256" key="4">
    <source>
        <dbReference type="ARBA" id="ARBA00023319"/>
    </source>
</evidence>
<evidence type="ECO:0000313" key="9">
    <source>
        <dbReference type="Ensembl" id="ENSORLP00020004529.1"/>
    </source>
</evidence>
<reference evidence="9" key="4">
    <citation type="submission" date="2025-09" db="UniProtKB">
        <authorList>
            <consortium name="Ensembl"/>
        </authorList>
    </citation>
    <scope>IDENTIFICATION</scope>
    <source>
        <strain evidence="9">HNI</strain>
    </source>
</reference>
<evidence type="ECO:0000256" key="6">
    <source>
        <dbReference type="SAM" id="Phobius"/>
    </source>
</evidence>
<evidence type="ECO:0000256" key="1">
    <source>
        <dbReference type="ARBA" id="ARBA00022729"/>
    </source>
</evidence>
<feature type="domain" description="Ig-like" evidence="8">
    <location>
        <begin position="14"/>
        <end position="113"/>
    </location>
</feature>
<feature type="transmembrane region" description="Helical" evidence="6">
    <location>
        <begin position="329"/>
        <end position="351"/>
    </location>
</feature>
<sequence length="446" mass="49897">MEVILHLSVFLLLVKVSAAALDHVTVVEGHTVTLNCNINSPLKKHVEWKNPDGYVIFFNHIQALKDKRYSINRRSESEFSISISNVNFKDGGTYTCAYYNPNTTEMKVELTVLGPPRMTRIKHKGTTLVKCSAKANHHPPQILWSFDSGPEFRVYEQVRQRDRIYESIAFLQMLPVMRRIKVKCRIQHPAGHSQLLMDFVKIRQNAKTTIPIGPSKPPFMRTTAAQDKNKMSSVPKDSLHQQVSHWTVASRNLLTRLPPSHGTSVVPPLSSTTLLPESSTISNNDLSEATNLTGGTAISAVSEDIIPSNSTDRNTTGSFMKKERQRNSILLVLLVTCLIFGLMVVVVFFALKLRRAHFAWRRENEDSNPSEESSKSKSTQEDKNLQGQRQKGHLSTAFTQYVAEKPTNTTSVPSTSAITSQKTTEKDPSQSQTPMAPKGIVKETCL</sequence>
<reference key="1">
    <citation type="journal article" date="2007" name="Nature">
        <title>The medaka draft genome and insights into vertebrate genome evolution.</title>
        <authorList>
            <person name="Kasahara M."/>
            <person name="Naruse K."/>
            <person name="Sasaki S."/>
            <person name="Nakatani Y."/>
            <person name="Qu W."/>
            <person name="Ahsan B."/>
            <person name="Yamada T."/>
            <person name="Nagayasu Y."/>
            <person name="Doi K."/>
            <person name="Kasai Y."/>
            <person name="Jindo T."/>
            <person name="Kobayashi D."/>
            <person name="Shimada A."/>
            <person name="Toyoda A."/>
            <person name="Kuroki Y."/>
            <person name="Fujiyama A."/>
            <person name="Sasaki T."/>
            <person name="Shimizu A."/>
            <person name="Asakawa S."/>
            <person name="Shimizu N."/>
            <person name="Hashimoto S."/>
            <person name="Yang J."/>
            <person name="Lee Y."/>
            <person name="Matsushima K."/>
            <person name="Sugano S."/>
            <person name="Sakaizumi M."/>
            <person name="Narita T."/>
            <person name="Ohishi K."/>
            <person name="Haga S."/>
            <person name="Ohta F."/>
            <person name="Nomoto H."/>
            <person name="Nogata K."/>
            <person name="Morishita T."/>
            <person name="Endo T."/>
            <person name="Shin-I T."/>
            <person name="Takeda H."/>
            <person name="Morishita S."/>
            <person name="Kohara Y."/>
        </authorList>
    </citation>
    <scope>NUCLEOTIDE SEQUENCE [LARGE SCALE GENOMIC DNA]</scope>
    <source>
        <strain>Hd-rR</strain>
    </source>
</reference>
<keyword evidence="1 7" id="KW-0732">Signal</keyword>
<dbReference type="InterPro" id="IPR036179">
    <property type="entry name" value="Ig-like_dom_sf"/>
</dbReference>
<dbReference type="InterPro" id="IPR003599">
    <property type="entry name" value="Ig_sub"/>
</dbReference>
<feature type="compositionally biased region" description="Basic and acidic residues" evidence="5">
    <location>
        <begin position="372"/>
        <end position="384"/>
    </location>
</feature>
<dbReference type="InterPro" id="IPR007110">
    <property type="entry name" value="Ig-like_dom"/>
</dbReference>
<dbReference type="FunFam" id="2.60.40.10:FF:000013">
    <property type="entry name" value="cell adhesion molecule 1 isoform X1"/>
    <property type="match status" value="1"/>
</dbReference>
<dbReference type="Proteomes" id="UP000265180">
    <property type="component" value="Chromosome 14"/>
</dbReference>
<evidence type="ECO:0000256" key="2">
    <source>
        <dbReference type="ARBA" id="ARBA00022737"/>
    </source>
</evidence>
<keyword evidence="6" id="KW-0812">Transmembrane</keyword>
<keyword evidence="6" id="KW-1133">Transmembrane helix</keyword>
<reference evidence="9" key="3">
    <citation type="submission" date="2025-08" db="UniProtKB">
        <authorList>
            <consortium name="Ensembl"/>
        </authorList>
    </citation>
    <scope>IDENTIFICATION</scope>
    <source>
        <strain evidence="9">HNI</strain>
    </source>
</reference>
<feature type="chain" id="PRO_5018272934" description="Ig-like domain-containing protein" evidence="7">
    <location>
        <begin position="20"/>
        <end position="446"/>
    </location>
</feature>
<dbReference type="AlphaFoldDB" id="A0A3P9K7W7"/>
<accession>A0A3P9K7W7</accession>
<feature type="compositionally biased region" description="Polar residues" evidence="5">
    <location>
        <begin position="406"/>
        <end position="422"/>
    </location>
</feature>
<dbReference type="PANTHER" id="PTHR47118">
    <property type="entry name" value="CYTOTOXIC AND REGULATORY T-CELL MOLECULE"/>
    <property type="match status" value="1"/>
</dbReference>
<dbReference type="InterPro" id="IPR053096">
    <property type="entry name" value="CRTAM"/>
</dbReference>
<dbReference type="PANTHER" id="PTHR47118:SF1">
    <property type="entry name" value="CYTOTOXIC AND REGULATORY T-CELL MOLECULE"/>
    <property type="match status" value="1"/>
</dbReference>
<reference evidence="9 10" key="2">
    <citation type="submission" date="2017-04" db="EMBL/GenBank/DDBJ databases">
        <title>CpG methylation of centromeres and impact of large insertions on vertebrate speciation.</title>
        <authorList>
            <person name="Ichikawa K."/>
            <person name="Yoshimura J."/>
            <person name="Morishita S."/>
        </authorList>
    </citation>
    <scope>NUCLEOTIDE SEQUENCE</scope>
    <source>
        <strain evidence="9 10">HNI</strain>
    </source>
</reference>
<evidence type="ECO:0000259" key="8">
    <source>
        <dbReference type="PROSITE" id="PS50835"/>
    </source>
</evidence>
<dbReference type="PROSITE" id="PS50835">
    <property type="entry name" value="IG_LIKE"/>
    <property type="match status" value="1"/>
</dbReference>
<dbReference type="SUPFAM" id="SSF48726">
    <property type="entry name" value="Immunoglobulin"/>
    <property type="match status" value="2"/>
</dbReference>
<feature type="region of interest" description="Disordered" evidence="5">
    <location>
        <begin position="362"/>
        <end position="446"/>
    </location>
</feature>
<keyword evidence="3" id="KW-1015">Disulfide bond</keyword>
<dbReference type="Gene3D" id="2.60.40.10">
    <property type="entry name" value="Immunoglobulins"/>
    <property type="match status" value="1"/>
</dbReference>
<dbReference type="InterPro" id="IPR013783">
    <property type="entry name" value="Ig-like_fold"/>
</dbReference>
<keyword evidence="4" id="KW-0393">Immunoglobulin domain</keyword>
<evidence type="ECO:0000313" key="10">
    <source>
        <dbReference type="Proteomes" id="UP000265180"/>
    </source>
</evidence>
<organism evidence="9 10">
    <name type="scientific">Oryzias latipes</name>
    <name type="common">Japanese rice fish</name>
    <name type="synonym">Japanese killifish</name>
    <dbReference type="NCBI Taxonomy" id="8090"/>
    <lineage>
        <taxon>Eukaryota</taxon>
        <taxon>Metazoa</taxon>
        <taxon>Chordata</taxon>
        <taxon>Craniata</taxon>
        <taxon>Vertebrata</taxon>
        <taxon>Euteleostomi</taxon>
        <taxon>Actinopterygii</taxon>
        <taxon>Neopterygii</taxon>
        <taxon>Teleostei</taxon>
        <taxon>Neoteleostei</taxon>
        <taxon>Acanthomorphata</taxon>
        <taxon>Ovalentaria</taxon>
        <taxon>Atherinomorphae</taxon>
        <taxon>Beloniformes</taxon>
        <taxon>Adrianichthyidae</taxon>
        <taxon>Oryziinae</taxon>
        <taxon>Oryzias</taxon>
    </lineage>
</organism>
<evidence type="ECO:0000256" key="7">
    <source>
        <dbReference type="SAM" id="SignalP"/>
    </source>
</evidence>
<proteinExistence type="predicted"/>
<feature type="signal peptide" evidence="7">
    <location>
        <begin position="1"/>
        <end position="19"/>
    </location>
</feature>
<keyword evidence="6" id="KW-0472">Membrane</keyword>
<dbReference type="Ensembl" id="ENSORLT00020007800.1">
    <property type="protein sequence ID" value="ENSORLP00020004529.1"/>
    <property type="gene ID" value="ENSORLG00020005323.1"/>
</dbReference>
<dbReference type="InterPro" id="IPR013106">
    <property type="entry name" value="Ig_V-set"/>
</dbReference>
<name>A0A3P9K7W7_ORYLA</name>
<evidence type="ECO:0000256" key="3">
    <source>
        <dbReference type="ARBA" id="ARBA00023157"/>
    </source>
</evidence>
<evidence type="ECO:0000256" key="5">
    <source>
        <dbReference type="SAM" id="MobiDB-lite"/>
    </source>
</evidence>